<evidence type="ECO:0000313" key="3">
    <source>
        <dbReference type="Proteomes" id="UP000053237"/>
    </source>
</evidence>
<feature type="region of interest" description="Disordered" evidence="1">
    <location>
        <begin position="1"/>
        <end position="27"/>
    </location>
</feature>
<name>A0A024GFQ4_9STRA</name>
<feature type="region of interest" description="Disordered" evidence="1">
    <location>
        <begin position="93"/>
        <end position="114"/>
    </location>
</feature>
<proteinExistence type="predicted"/>
<dbReference type="EMBL" id="CAIX01000095">
    <property type="protein sequence ID" value="CCI45348.1"/>
    <property type="molecule type" value="Genomic_DNA"/>
</dbReference>
<feature type="compositionally biased region" description="Basic and acidic residues" evidence="1">
    <location>
        <begin position="105"/>
        <end position="114"/>
    </location>
</feature>
<evidence type="ECO:0000313" key="2">
    <source>
        <dbReference type="EMBL" id="CCI45348.1"/>
    </source>
</evidence>
<dbReference type="PANTHER" id="PTHR47587">
    <property type="entry name" value="OS05G0103500 PROTEIN"/>
    <property type="match status" value="1"/>
</dbReference>
<dbReference type="OrthoDB" id="70030at2759"/>
<dbReference type="AlphaFoldDB" id="A0A024GFQ4"/>
<dbReference type="Proteomes" id="UP000053237">
    <property type="component" value="Unassembled WGS sequence"/>
</dbReference>
<dbReference type="PANTHER" id="PTHR47587:SF2">
    <property type="entry name" value="OS05G0103500 PROTEIN"/>
    <property type="match status" value="1"/>
</dbReference>
<gene>
    <name evidence="2" type="ORF">BN9_062210</name>
</gene>
<evidence type="ECO:0008006" key="4">
    <source>
        <dbReference type="Google" id="ProtNLM"/>
    </source>
</evidence>
<accession>A0A024GFQ4</accession>
<reference evidence="2 3" key="1">
    <citation type="submission" date="2012-05" db="EMBL/GenBank/DDBJ databases">
        <title>Recombination and specialization in a pathogen metapopulation.</title>
        <authorList>
            <person name="Gardiner A."/>
            <person name="Kemen E."/>
            <person name="Schultz-Larsen T."/>
            <person name="MacLean D."/>
            <person name="Van Oosterhout C."/>
            <person name="Jones J.D.G."/>
        </authorList>
    </citation>
    <scope>NUCLEOTIDE SEQUENCE [LARGE SCALE GENOMIC DNA]</scope>
    <source>
        <strain evidence="2 3">Ac Nc2</strain>
    </source>
</reference>
<feature type="compositionally biased region" description="Polar residues" evidence="1">
    <location>
        <begin position="1"/>
        <end position="19"/>
    </location>
</feature>
<evidence type="ECO:0000256" key="1">
    <source>
        <dbReference type="SAM" id="MobiDB-lite"/>
    </source>
</evidence>
<organism evidence="2 3">
    <name type="scientific">Albugo candida</name>
    <dbReference type="NCBI Taxonomy" id="65357"/>
    <lineage>
        <taxon>Eukaryota</taxon>
        <taxon>Sar</taxon>
        <taxon>Stramenopiles</taxon>
        <taxon>Oomycota</taxon>
        <taxon>Peronosporomycetes</taxon>
        <taxon>Albuginales</taxon>
        <taxon>Albuginaceae</taxon>
        <taxon>Albugo</taxon>
    </lineage>
</organism>
<dbReference type="InParanoid" id="A0A024GFQ4"/>
<sequence>MGNKPSRIQSSEHATNLNQEDAFDSDSVTKCTIDLTPDLIKHLNDLEKAKKPEQSADASHNERIIQIKEEIYRKQLENAYRKGEENGRLRLEKQSQELQSSTSHQAKEAKKLEDEANARVRQLVEEISHKKYNAPIKPVQCTEERRACLECYKGNPQNVLRCKQIADAFIQCGQDAADEYLHKK</sequence>
<comment type="caution">
    <text evidence="2">The sequence shown here is derived from an EMBL/GenBank/DDBJ whole genome shotgun (WGS) entry which is preliminary data.</text>
</comment>
<keyword evidence="3" id="KW-1185">Reference proteome</keyword>
<protein>
    <recommendedName>
        <fullName evidence="4">CHCH domain-containing protein</fullName>
    </recommendedName>
</protein>